<dbReference type="Proteomes" id="UP000239747">
    <property type="component" value="Unassembled WGS sequence"/>
</dbReference>
<protein>
    <recommendedName>
        <fullName evidence="4">DUF3109 domain-containing protein</fullName>
    </recommendedName>
</protein>
<proteinExistence type="inferred from homology"/>
<evidence type="ECO:0000313" key="2">
    <source>
        <dbReference type="EMBL" id="PQJ31789.1"/>
    </source>
</evidence>
<dbReference type="OrthoDB" id="597501at2"/>
<organism evidence="2 3">
    <name type="scientific">Nonlabens arenilitoris</name>
    <dbReference type="NCBI Taxonomy" id="1217969"/>
    <lineage>
        <taxon>Bacteria</taxon>
        <taxon>Pseudomonadati</taxon>
        <taxon>Bacteroidota</taxon>
        <taxon>Flavobacteriia</taxon>
        <taxon>Flavobacteriales</taxon>
        <taxon>Flavobacteriaceae</taxon>
        <taxon>Nonlabens</taxon>
    </lineage>
</organism>
<name>A0A2S7UA78_9FLAO</name>
<evidence type="ECO:0000313" key="3">
    <source>
        <dbReference type="Proteomes" id="UP000239747"/>
    </source>
</evidence>
<reference evidence="2 3" key="1">
    <citation type="submission" date="2017-01" db="EMBL/GenBank/DDBJ databases">
        <title>Trade-off between light-utilization and light-protection in marine flavobacteria.</title>
        <authorList>
            <person name="Kumagai Y."/>
            <person name="Yoshizawa S."/>
            <person name="Kogure K."/>
            <person name="Iwasaki W."/>
        </authorList>
    </citation>
    <scope>NUCLEOTIDE SEQUENCE [LARGE SCALE GENOMIC DNA]</scope>
    <source>
        <strain evidence="2 3">KCTC 32109</strain>
    </source>
</reference>
<dbReference type="EMBL" id="MTPW01000001">
    <property type="protein sequence ID" value="PQJ31789.1"/>
    <property type="molecule type" value="Genomic_DNA"/>
</dbReference>
<dbReference type="Pfam" id="PF11307">
    <property type="entry name" value="DUF3109"/>
    <property type="match status" value="1"/>
</dbReference>
<evidence type="ECO:0008006" key="4">
    <source>
        <dbReference type="Google" id="ProtNLM"/>
    </source>
</evidence>
<comment type="similarity">
    <text evidence="1">Belongs to the Rv0495c family.</text>
</comment>
<dbReference type="InterPro" id="IPR021458">
    <property type="entry name" value="Rv0495c"/>
</dbReference>
<comment type="caution">
    <text evidence="2">The sequence shown here is derived from an EMBL/GenBank/DDBJ whole genome shotgun (WGS) entry which is preliminary data.</text>
</comment>
<keyword evidence="3" id="KW-1185">Reference proteome</keyword>
<dbReference type="RefSeq" id="WP_105070901.1">
    <property type="nucleotide sequence ID" value="NZ_MTPW01000001.1"/>
</dbReference>
<dbReference type="AlphaFoldDB" id="A0A2S7UA78"/>
<gene>
    <name evidence="2" type="ORF">BST92_07560</name>
</gene>
<accession>A0A2S7UA78</accession>
<sequence>MFQLGKTIVSDDVLEKDFVCNLTACKGICCVAGEAGAPLEQKELDILDNEYEKVKPYLRAEGIEAIEAQGTWIERENGELETPLVNGAECAYTTFKEDGTALCGIEAAYRDGATSFYKPISCHLYPVRIQEYTDFKAVNYHKWQICDDACTLGEELGVPVYKFLKEALVRKFGIAWYDELEEIAQNWSSKS</sequence>
<evidence type="ECO:0000256" key="1">
    <source>
        <dbReference type="ARBA" id="ARBA00093770"/>
    </source>
</evidence>